<organism evidence="1">
    <name type="scientific">marine metagenome</name>
    <dbReference type="NCBI Taxonomy" id="408172"/>
    <lineage>
        <taxon>unclassified sequences</taxon>
        <taxon>metagenomes</taxon>
        <taxon>ecological metagenomes</taxon>
    </lineage>
</organism>
<accession>A0A383BNG7</accession>
<protein>
    <submittedName>
        <fullName evidence="1">Uncharacterized protein</fullName>
    </submittedName>
</protein>
<dbReference type="EMBL" id="UINC01201831">
    <property type="protein sequence ID" value="SVE21343.1"/>
    <property type="molecule type" value="Genomic_DNA"/>
</dbReference>
<name>A0A383BNG7_9ZZZZ</name>
<proteinExistence type="predicted"/>
<gene>
    <name evidence="1" type="ORF">METZ01_LOCUS474197</name>
</gene>
<sequence>MRDAFDDVSISKGRAEVTAEFPKGSEAWKVEKGG</sequence>
<reference evidence="1" key="1">
    <citation type="submission" date="2018-05" db="EMBL/GenBank/DDBJ databases">
        <authorList>
            <person name="Lanie J.A."/>
            <person name="Ng W.-L."/>
            <person name="Kazmierczak K.M."/>
            <person name="Andrzejewski T.M."/>
            <person name="Davidsen T.M."/>
            <person name="Wayne K.J."/>
            <person name="Tettelin H."/>
            <person name="Glass J.I."/>
            <person name="Rusch D."/>
            <person name="Podicherti R."/>
            <person name="Tsui H.-C.T."/>
            <person name="Winkler M.E."/>
        </authorList>
    </citation>
    <scope>NUCLEOTIDE SEQUENCE</scope>
</reference>
<feature type="non-terminal residue" evidence="1">
    <location>
        <position position="34"/>
    </location>
</feature>
<evidence type="ECO:0000313" key="1">
    <source>
        <dbReference type="EMBL" id="SVE21343.1"/>
    </source>
</evidence>
<dbReference type="AlphaFoldDB" id="A0A383BNG7"/>